<comment type="caution">
    <text evidence="2">The sequence shown here is derived from an EMBL/GenBank/DDBJ whole genome shotgun (WGS) entry which is preliminary data.</text>
</comment>
<protein>
    <recommendedName>
        <fullName evidence="4">Cyclin-dependent kinase 2-interacting protein</fullName>
    </recommendedName>
</protein>
<dbReference type="OrthoDB" id="17066at2759"/>
<dbReference type="PRINTS" id="PR02040">
    <property type="entry name" value="CDK2IP"/>
</dbReference>
<evidence type="ECO:0000313" key="3">
    <source>
        <dbReference type="Proteomes" id="UP000502823"/>
    </source>
</evidence>
<gene>
    <name evidence="2" type="ORF">Cfor_10339</name>
</gene>
<accession>A0A6L2PNL6</accession>
<dbReference type="EMBL" id="BLKM01011323">
    <property type="protein sequence ID" value="GFG32762.1"/>
    <property type="molecule type" value="Genomic_DNA"/>
</dbReference>
<keyword evidence="3" id="KW-1185">Reference proteome</keyword>
<dbReference type="FunCoup" id="A0A6L2PNL6">
    <property type="interactions" value="1"/>
</dbReference>
<sequence>MFMLCFNGRILCYLVTESPVKKILQCGNLTGNARRVRDLAADLFSLIQRWNTQHLLGVQLLNSIMSMKLPVLTEDGAEDCSQIYPEGLQEQCEKLDEVVQAMNKVLEELQAVHQQMYSVGKLEKLQNTNKLPLFLTWSSERYGQVSEEVYKAYKLELAAKNRVKNNIAHCCTKEALMYYTATWVHQPYIDSHVDLLVESLLQETGHRDMHDDSKHHPLWHLLTVISVVSCGNKTF</sequence>
<evidence type="ECO:0000256" key="1">
    <source>
        <dbReference type="SAM" id="Coils"/>
    </source>
</evidence>
<evidence type="ECO:0000313" key="2">
    <source>
        <dbReference type="EMBL" id="GFG32762.1"/>
    </source>
</evidence>
<name>A0A6L2PNL6_COPFO</name>
<reference evidence="3" key="1">
    <citation type="submission" date="2020-01" db="EMBL/GenBank/DDBJ databases">
        <title>Draft genome sequence of the Termite Coptotermes fromosanus.</title>
        <authorList>
            <person name="Itakura S."/>
            <person name="Yosikawa Y."/>
            <person name="Umezawa K."/>
        </authorList>
    </citation>
    <scope>NUCLEOTIDE SEQUENCE [LARGE SCALE GENOMIC DNA]</scope>
</reference>
<proteinExistence type="predicted"/>
<evidence type="ECO:0008006" key="4">
    <source>
        <dbReference type="Google" id="ProtNLM"/>
    </source>
</evidence>
<dbReference type="AlphaFoldDB" id="A0A6L2PNL6"/>
<feature type="coiled-coil region" evidence="1">
    <location>
        <begin position="88"/>
        <end position="115"/>
    </location>
</feature>
<keyword evidence="1" id="KW-0175">Coiled coil</keyword>
<dbReference type="PANTHER" id="PTHR15827">
    <property type="entry name" value="CYCLIN-DEPENDENT KINASE 2-INTERACTING PROTEIN"/>
    <property type="match status" value="1"/>
</dbReference>
<dbReference type="PANTHER" id="PTHR15827:SF2">
    <property type="entry name" value="CYCLIN-DEPENDENT KINASE 2-INTERACTING PROTEIN"/>
    <property type="match status" value="1"/>
</dbReference>
<dbReference type="Proteomes" id="UP000502823">
    <property type="component" value="Unassembled WGS sequence"/>
</dbReference>
<dbReference type="InParanoid" id="A0A6L2PNL6"/>
<organism evidence="2 3">
    <name type="scientific">Coptotermes formosanus</name>
    <name type="common">Formosan subterranean termite</name>
    <dbReference type="NCBI Taxonomy" id="36987"/>
    <lineage>
        <taxon>Eukaryota</taxon>
        <taxon>Metazoa</taxon>
        <taxon>Ecdysozoa</taxon>
        <taxon>Arthropoda</taxon>
        <taxon>Hexapoda</taxon>
        <taxon>Insecta</taxon>
        <taxon>Pterygota</taxon>
        <taxon>Neoptera</taxon>
        <taxon>Polyneoptera</taxon>
        <taxon>Dictyoptera</taxon>
        <taxon>Blattodea</taxon>
        <taxon>Blattoidea</taxon>
        <taxon>Termitoidae</taxon>
        <taxon>Rhinotermitidae</taxon>
        <taxon>Coptotermes</taxon>
    </lineage>
</organism>
<dbReference type="InterPro" id="IPR023250">
    <property type="entry name" value="Cyclin-dep_Kinase_2_interact"/>
</dbReference>